<evidence type="ECO:0000259" key="5">
    <source>
        <dbReference type="Pfam" id="PF25332"/>
    </source>
</evidence>
<feature type="region of interest" description="Disordered" evidence="3">
    <location>
        <begin position="190"/>
        <end position="257"/>
    </location>
</feature>
<dbReference type="InterPro" id="IPR057541">
    <property type="entry name" value="PACS1/2_N"/>
</dbReference>
<feature type="compositionally biased region" description="Polar residues" evidence="3">
    <location>
        <begin position="338"/>
        <end position="354"/>
    </location>
</feature>
<dbReference type="Ensembl" id="ENSSLUT00000013634.1">
    <property type="protein sequence ID" value="ENSSLUP00000013192.1"/>
    <property type="gene ID" value="ENSSLUG00000006117.1"/>
</dbReference>
<evidence type="ECO:0000256" key="1">
    <source>
        <dbReference type="ARBA" id="ARBA00008590"/>
    </source>
</evidence>
<feature type="compositionally biased region" description="Polar residues" evidence="3">
    <location>
        <begin position="696"/>
        <end position="705"/>
    </location>
</feature>
<feature type="domain" description="Phosphofurin acidic cluster sorting protein 1/2 N-terminal C2" evidence="5">
    <location>
        <begin position="32"/>
        <end position="191"/>
    </location>
</feature>
<evidence type="ECO:0000313" key="6">
    <source>
        <dbReference type="Ensembl" id="ENSSLUP00000013192.1"/>
    </source>
</evidence>
<dbReference type="GO" id="GO:0072659">
    <property type="term" value="P:protein localization to plasma membrane"/>
    <property type="evidence" value="ECO:0007669"/>
    <property type="project" value="TreeGrafter"/>
</dbReference>
<dbReference type="Proteomes" id="UP000694568">
    <property type="component" value="Unplaced"/>
</dbReference>
<evidence type="ECO:0000256" key="2">
    <source>
        <dbReference type="ARBA" id="ARBA00022553"/>
    </source>
</evidence>
<dbReference type="Pfam" id="PF25332">
    <property type="entry name" value="C2_PACS_N"/>
    <property type="match status" value="1"/>
</dbReference>
<dbReference type="AlphaFoldDB" id="A0A8C9XMU6"/>
<dbReference type="PANTHER" id="PTHR13280:SF16">
    <property type="entry name" value="PHOSPHOFURIN ACIDIC CLUSTER SORTING PROTEIN 1"/>
    <property type="match status" value="1"/>
</dbReference>
<proteinExistence type="inferred from homology"/>
<name>A0A8C9XMU6_SANLU</name>
<feature type="compositionally biased region" description="Low complexity" evidence="3">
    <location>
        <begin position="670"/>
        <end position="681"/>
    </location>
</feature>
<evidence type="ECO:0000313" key="7">
    <source>
        <dbReference type="Proteomes" id="UP000694568"/>
    </source>
</evidence>
<feature type="compositionally biased region" description="Basic and acidic residues" evidence="3">
    <location>
        <begin position="191"/>
        <end position="206"/>
    </location>
</feature>
<accession>A0A8C9XMU6</accession>
<comment type="similarity">
    <text evidence="1">Belongs to the PACS family.</text>
</comment>
<keyword evidence="7" id="KW-1185">Reference proteome</keyword>
<keyword evidence="2" id="KW-0597">Phosphoprotein</keyword>
<feature type="region of interest" description="Disordered" evidence="3">
    <location>
        <begin position="1"/>
        <end position="25"/>
    </location>
</feature>
<dbReference type="InterPro" id="IPR019381">
    <property type="entry name" value="PACS1/2_C"/>
</dbReference>
<feature type="compositionally biased region" description="Acidic residues" evidence="3">
    <location>
        <begin position="209"/>
        <end position="226"/>
    </location>
</feature>
<feature type="region of interest" description="Disordered" evidence="3">
    <location>
        <begin position="311"/>
        <end position="355"/>
    </location>
</feature>
<dbReference type="GeneTree" id="ENSGT00950000183209"/>
<gene>
    <name evidence="6" type="primary">LOC116053137</name>
</gene>
<reference evidence="6" key="2">
    <citation type="submission" date="2025-09" db="UniProtKB">
        <authorList>
            <consortium name="Ensembl"/>
        </authorList>
    </citation>
    <scope>IDENTIFICATION</scope>
</reference>
<reference evidence="6" key="1">
    <citation type="submission" date="2025-08" db="UniProtKB">
        <authorList>
            <consortium name="Ensembl"/>
        </authorList>
    </citation>
    <scope>IDENTIFICATION</scope>
</reference>
<feature type="region of interest" description="Disordered" evidence="3">
    <location>
        <begin position="393"/>
        <end position="431"/>
    </location>
</feature>
<sequence>MSERGGLPRTGGVPSPHMQPSKPVCITSNRPVHMNLYATWEVDRSSPSCVPRLFNLTLKKLIMLKELDKDLTSVVIAVKLQGSKRILRSNEILLSSAGLTETDLQLTFSLQYPHFLKRDANKLQIMLQRRKRYKNRTILGYKTLALGLINMAEVMQHPSEGAQVLGLHSQLKDASVPVAEIRVYSLSSQPIDHEGPKAKMSDRSPDIDNYSEEEEESYSSEQEGSDDPIHGQYLYDEEDEVRKKKPRRKLPSNAAITRQPNIKQKFVALLKRFKVTDEVGFGLEHVSREQIQEVEEDLDELYDSLEMYNPSDSGPEMEETDSILSTPKPKLRPFFEGMSQSSSQTEIGSLNSKGSLGRDTFSPVSNLYPRGGSSSCSISSNFTYVSCGALDGGHTPRQKRISTPMKERQLSKPLSERTNSSDSERSPELGHSTPLLRKAVYDQLNHILLSDSALPESLILVNATDWQGQYVAEQLQVQRHPVVCTCSSAEIQAVLSAVLTRIQKFCNCNSSMPRAVKVAAVGSQSYLGAILQFFVTQLASKTSDWLNHMRFLVVPLGSHPVAKHLGALDNRYSSSFLDGAWRDVFSRSEPPQTDQLDVAARISQYISGATVTHQLPIAEAMLTCKHRTRDEDSYQKFIPFIGVVKVGLIESGPSPTGDTEEGVAVSLAVPSTSPPSHSSPTGMIKEAATPPSSPSTGSVLTVQGSPSMSHGVDAIGLQVDYWLASLAEKRREGERRDTGCKNTLKSAFRSLQVSRLPGGGSSDPQAQVSTMAMTVVTKEKNKKVPTIFLGKKPREKDVDSKSQVIEGISRLICSAKQQQTILKVSIDGVEWNDVKFFQLAAQWPTHVKYLPVGLFGYSKPQS</sequence>
<organism evidence="6 7">
    <name type="scientific">Sander lucioperca</name>
    <name type="common">Pike-perch</name>
    <name type="synonym">Perca lucioperca</name>
    <dbReference type="NCBI Taxonomy" id="283035"/>
    <lineage>
        <taxon>Eukaryota</taxon>
        <taxon>Metazoa</taxon>
        <taxon>Chordata</taxon>
        <taxon>Craniata</taxon>
        <taxon>Vertebrata</taxon>
        <taxon>Euteleostomi</taxon>
        <taxon>Actinopterygii</taxon>
        <taxon>Neopterygii</taxon>
        <taxon>Teleostei</taxon>
        <taxon>Neoteleostei</taxon>
        <taxon>Acanthomorphata</taxon>
        <taxon>Eupercaria</taxon>
        <taxon>Perciformes</taxon>
        <taxon>Percoidei</taxon>
        <taxon>Percidae</taxon>
        <taxon>Luciopercinae</taxon>
        <taxon>Sander</taxon>
    </lineage>
</organism>
<feature type="region of interest" description="Disordered" evidence="3">
    <location>
        <begin position="668"/>
        <end position="705"/>
    </location>
</feature>
<evidence type="ECO:0000256" key="3">
    <source>
        <dbReference type="SAM" id="MobiDB-lite"/>
    </source>
</evidence>
<dbReference type="PANTHER" id="PTHR13280">
    <property type="entry name" value="PHOSPHOFURIN ACIDIC CLUSTER SORTING PROTEIN"/>
    <property type="match status" value="1"/>
</dbReference>
<protein>
    <submittedName>
        <fullName evidence="6">Phosphofurin acidic cluster sorting protein 1</fullName>
    </submittedName>
</protein>
<feature type="domain" description="Phosphofurin acidic cluster sorting protein 1/2 C-terminal" evidence="4">
    <location>
        <begin position="440"/>
        <end position="858"/>
    </location>
</feature>
<dbReference type="GO" id="GO:0044325">
    <property type="term" value="F:transmembrane transporter binding"/>
    <property type="evidence" value="ECO:0007669"/>
    <property type="project" value="TreeGrafter"/>
</dbReference>
<evidence type="ECO:0000259" key="4">
    <source>
        <dbReference type="Pfam" id="PF10254"/>
    </source>
</evidence>
<dbReference type="Pfam" id="PF10254">
    <property type="entry name" value="Pacs-1"/>
    <property type="match status" value="1"/>
</dbReference>